<dbReference type="InterPro" id="IPR032675">
    <property type="entry name" value="LRR_dom_sf"/>
</dbReference>
<reference evidence="2 3" key="2">
    <citation type="submission" date="2024-07" db="EMBL/GenBank/DDBJ databases">
        <authorList>
            <person name="Akdeniz Z."/>
        </authorList>
    </citation>
    <scope>NUCLEOTIDE SEQUENCE [LARGE SCALE GENOMIC DNA]</scope>
</reference>
<organism evidence="1">
    <name type="scientific">Hexamita inflata</name>
    <dbReference type="NCBI Taxonomy" id="28002"/>
    <lineage>
        <taxon>Eukaryota</taxon>
        <taxon>Metamonada</taxon>
        <taxon>Diplomonadida</taxon>
        <taxon>Hexamitidae</taxon>
        <taxon>Hexamitinae</taxon>
        <taxon>Hexamita</taxon>
    </lineage>
</organism>
<dbReference type="EMBL" id="CAXDID020000337">
    <property type="protein sequence ID" value="CAL6078849.1"/>
    <property type="molecule type" value="Genomic_DNA"/>
</dbReference>
<proteinExistence type="predicted"/>
<dbReference type="Proteomes" id="UP001642409">
    <property type="component" value="Unassembled WGS sequence"/>
</dbReference>
<dbReference type="Gene3D" id="3.80.10.10">
    <property type="entry name" value="Ribonuclease Inhibitor"/>
    <property type="match status" value="1"/>
</dbReference>
<dbReference type="SUPFAM" id="SSF52058">
    <property type="entry name" value="L domain-like"/>
    <property type="match status" value="1"/>
</dbReference>
<accession>A0AA86PWC8</accession>
<dbReference type="AlphaFoldDB" id="A0AA86PWC8"/>
<comment type="caution">
    <text evidence="1">The sequence shown here is derived from an EMBL/GenBank/DDBJ whole genome shotgun (WGS) entry which is preliminary data.</text>
</comment>
<dbReference type="InterPro" id="IPR001611">
    <property type="entry name" value="Leu-rich_rpt"/>
</dbReference>
<dbReference type="PROSITE" id="PS51450">
    <property type="entry name" value="LRR"/>
    <property type="match status" value="1"/>
</dbReference>
<gene>
    <name evidence="1" type="ORF">HINF_LOCUS35240</name>
    <name evidence="2" type="ORF">HINF_LOCUS59100</name>
</gene>
<evidence type="ECO:0000313" key="3">
    <source>
        <dbReference type="Proteomes" id="UP001642409"/>
    </source>
</evidence>
<evidence type="ECO:0000313" key="1">
    <source>
        <dbReference type="EMBL" id="CAI9947595.1"/>
    </source>
</evidence>
<name>A0AA86PWC8_9EUKA</name>
<evidence type="ECO:0000313" key="2">
    <source>
        <dbReference type="EMBL" id="CAL6078849.1"/>
    </source>
</evidence>
<dbReference type="EMBL" id="CATOUU010000778">
    <property type="protein sequence ID" value="CAI9947595.1"/>
    <property type="molecule type" value="Genomic_DNA"/>
</dbReference>
<protein>
    <submittedName>
        <fullName evidence="1">Leucine-rich repeat domain superfamily</fullName>
    </submittedName>
    <submittedName>
        <fullName evidence="2">Leucine-rich_repeat domain superfamily</fullName>
    </submittedName>
</protein>
<keyword evidence="3" id="KW-1185">Reference proteome</keyword>
<reference evidence="1" key="1">
    <citation type="submission" date="2023-06" db="EMBL/GenBank/DDBJ databases">
        <authorList>
            <person name="Kurt Z."/>
        </authorList>
    </citation>
    <scope>NUCLEOTIDE SEQUENCE</scope>
</reference>
<sequence length="236" mass="27938">MIQTIQYIIHIIHIIYKIQTIQYYIPIFQYIFNTFCGINEYQLKQNIIELVRGGNEDQRLIVLKVIKILPKWNISKNEVLMHYKLLLLFIPKSNAEQSGRGYGPYLYIQFDQELRNLRFVSELGVTHLELENCQNAHALRVPANLRRFQHYSSALKTVKGVERLVGLEFLYLERNQIVELNIRGLDKLERLFVNNNKIWDLSGAEYLKAKGCCKENYYIGNQEQPTQEEIDEARLW</sequence>